<gene>
    <name evidence="1" type="ORF">D6D22_08836</name>
</gene>
<evidence type="ECO:0000313" key="2">
    <source>
        <dbReference type="Proteomes" id="UP000310687"/>
    </source>
</evidence>
<comment type="caution">
    <text evidence="1">The sequence shown here is derived from an EMBL/GenBank/DDBJ whole genome shotgun (WGS) entry which is preliminary data.</text>
</comment>
<organism evidence="1 2">
    <name type="scientific">Aureobasidium pullulans</name>
    <name type="common">Black yeast</name>
    <name type="synonym">Pullularia pullulans</name>
    <dbReference type="NCBI Taxonomy" id="5580"/>
    <lineage>
        <taxon>Eukaryota</taxon>
        <taxon>Fungi</taxon>
        <taxon>Dikarya</taxon>
        <taxon>Ascomycota</taxon>
        <taxon>Pezizomycotina</taxon>
        <taxon>Dothideomycetes</taxon>
        <taxon>Dothideomycetidae</taxon>
        <taxon>Dothideales</taxon>
        <taxon>Saccotheciaceae</taxon>
        <taxon>Aureobasidium</taxon>
    </lineage>
</organism>
<proteinExistence type="predicted"/>
<protein>
    <submittedName>
        <fullName evidence="1">Uncharacterized protein</fullName>
    </submittedName>
</protein>
<sequence>MTTEEMDSTTTVAQWSRITALLRKAHKVAHIARAGLCRELPWDMDSGTSTNIFRGRMITDFFSVYFIAHEPKVVVNFETLWETNKLLAHSMERTFSYPTKPSRKDMQAAQDLINFAPHGCKDGNLILTEGSAKLFNEILLHKRESADHEEAPPPEIKVNASYTHIGVRWFGLEGYEMTRIDMEPGDFAL</sequence>
<dbReference type="EMBL" id="QZAL01000193">
    <property type="protein sequence ID" value="THW33995.1"/>
    <property type="molecule type" value="Genomic_DNA"/>
</dbReference>
<evidence type="ECO:0000313" key="1">
    <source>
        <dbReference type="EMBL" id="THW33995.1"/>
    </source>
</evidence>
<accession>A0A4S8X937</accession>
<name>A0A4S8X937_AURPU</name>
<dbReference type="Proteomes" id="UP000310687">
    <property type="component" value="Unassembled WGS sequence"/>
</dbReference>
<reference evidence="1 2" key="1">
    <citation type="submission" date="2018-10" db="EMBL/GenBank/DDBJ databases">
        <title>Fifty Aureobasidium pullulans genomes reveal a recombining polyextremotolerant generalist.</title>
        <authorList>
            <person name="Gostincar C."/>
            <person name="Turk M."/>
            <person name="Zajc J."/>
            <person name="Gunde-Cimerman N."/>
        </authorList>
    </citation>
    <scope>NUCLEOTIDE SEQUENCE [LARGE SCALE GENOMIC DNA]</scope>
    <source>
        <strain evidence="1 2">EXF-11013</strain>
    </source>
</reference>
<dbReference type="AlphaFoldDB" id="A0A4S8X937"/>